<dbReference type="Proteomes" id="UP001301442">
    <property type="component" value="Chromosome"/>
</dbReference>
<dbReference type="RefSeq" id="WP_348396174.1">
    <property type="nucleotide sequence ID" value="NZ_CP136600.1"/>
</dbReference>
<organism evidence="1 2">
    <name type="scientific">Thalassotalea fonticola</name>
    <dbReference type="NCBI Taxonomy" id="3065649"/>
    <lineage>
        <taxon>Bacteria</taxon>
        <taxon>Pseudomonadati</taxon>
        <taxon>Pseudomonadota</taxon>
        <taxon>Gammaproteobacteria</taxon>
        <taxon>Alteromonadales</taxon>
        <taxon>Colwelliaceae</taxon>
        <taxon>Thalassotalea</taxon>
    </lineage>
</organism>
<keyword evidence="2" id="KW-1185">Reference proteome</keyword>
<evidence type="ECO:0000313" key="1">
    <source>
        <dbReference type="EMBL" id="WOH37384.1"/>
    </source>
</evidence>
<dbReference type="Gene3D" id="3.10.129.10">
    <property type="entry name" value="Hotdog Thioesterase"/>
    <property type="match status" value="1"/>
</dbReference>
<dbReference type="GO" id="GO:0016787">
    <property type="term" value="F:hydrolase activity"/>
    <property type="evidence" value="ECO:0007669"/>
    <property type="project" value="UniProtKB-KW"/>
</dbReference>
<protein>
    <submittedName>
        <fullName evidence="1">Thioesterase family protein</fullName>
        <ecNumber evidence="1">3.1.2.-</ecNumber>
    </submittedName>
</protein>
<gene>
    <name evidence="1" type="ORF">RI844_18810</name>
</gene>
<dbReference type="CDD" id="cd00586">
    <property type="entry name" value="4HBT"/>
    <property type="match status" value="1"/>
</dbReference>
<dbReference type="EMBL" id="CP136600">
    <property type="protein sequence ID" value="WOH37384.1"/>
    <property type="molecule type" value="Genomic_DNA"/>
</dbReference>
<dbReference type="InterPro" id="IPR029069">
    <property type="entry name" value="HotDog_dom_sf"/>
</dbReference>
<proteinExistence type="predicted"/>
<sequence>MSDPLEILRGVVHPWYCDSFGHMNVRFYSHFFDDAAFHLWPLYWGSHQKMQKEFGVHTVTASAKLQFQRELVAGDLIVVDSVLARIGNKSCTFIERILHADTMEIHATYETVEVFFDPLTRQSTEMPAPIRQALELHNKTT</sequence>
<dbReference type="SUPFAM" id="SSF54637">
    <property type="entry name" value="Thioesterase/thiol ester dehydrase-isomerase"/>
    <property type="match status" value="1"/>
</dbReference>
<reference evidence="1 2" key="1">
    <citation type="submission" date="2023-09" db="EMBL/GenBank/DDBJ databases">
        <authorList>
            <person name="Qi X."/>
        </authorList>
    </citation>
    <scope>NUCLEOTIDE SEQUENCE [LARGE SCALE GENOMIC DNA]</scope>
    <source>
        <strain evidence="1 2">S1-1</strain>
    </source>
</reference>
<evidence type="ECO:0000313" key="2">
    <source>
        <dbReference type="Proteomes" id="UP001301442"/>
    </source>
</evidence>
<dbReference type="Pfam" id="PF13279">
    <property type="entry name" value="4HBT_2"/>
    <property type="match status" value="1"/>
</dbReference>
<accession>A0ABZ0GNW9</accession>
<name>A0ABZ0GNW9_9GAMM</name>
<dbReference type="EC" id="3.1.2.-" evidence="1"/>
<keyword evidence="1" id="KW-0378">Hydrolase</keyword>